<evidence type="ECO:0000313" key="1">
    <source>
        <dbReference type="EMBL" id="CAD6244690.1"/>
    </source>
</evidence>
<keyword evidence="2" id="KW-1185">Reference proteome</keyword>
<dbReference type="EMBL" id="CAJGYO010000007">
    <property type="protein sequence ID" value="CAD6244690.1"/>
    <property type="molecule type" value="Genomic_DNA"/>
</dbReference>
<reference evidence="1" key="1">
    <citation type="submission" date="2020-10" db="EMBL/GenBank/DDBJ databases">
        <authorList>
            <person name="Han B."/>
            <person name="Lu T."/>
            <person name="Zhao Q."/>
            <person name="Huang X."/>
            <person name="Zhao Y."/>
        </authorList>
    </citation>
    <scope>NUCLEOTIDE SEQUENCE</scope>
</reference>
<dbReference type="Proteomes" id="UP000604825">
    <property type="component" value="Unassembled WGS sequence"/>
</dbReference>
<evidence type="ECO:0000313" key="2">
    <source>
        <dbReference type="Proteomes" id="UP000604825"/>
    </source>
</evidence>
<proteinExistence type="predicted"/>
<accession>A0A811PBZ7</accession>
<organism evidence="1 2">
    <name type="scientific">Miscanthus lutarioriparius</name>
    <dbReference type="NCBI Taxonomy" id="422564"/>
    <lineage>
        <taxon>Eukaryota</taxon>
        <taxon>Viridiplantae</taxon>
        <taxon>Streptophyta</taxon>
        <taxon>Embryophyta</taxon>
        <taxon>Tracheophyta</taxon>
        <taxon>Spermatophyta</taxon>
        <taxon>Magnoliopsida</taxon>
        <taxon>Liliopsida</taxon>
        <taxon>Poales</taxon>
        <taxon>Poaceae</taxon>
        <taxon>PACMAD clade</taxon>
        <taxon>Panicoideae</taxon>
        <taxon>Andropogonodae</taxon>
        <taxon>Andropogoneae</taxon>
        <taxon>Saccharinae</taxon>
        <taxon>Miscanthus</taxon>
    </lineage>
</organism>
<comment type="caution">
    <text evidence="1">The sequence shown here is derived from an EMBL/GenBank/DDBJ whole genome shotgun (WGS) entry which is preliminary data.</text>
</comment>
<sequence length="79" mass="8722">MDLPSPELVFPLLMDAFARRGRGVADLIALSGKKGNPPRPHPLPICVPRRQIPRSPHPAPSLQVFVQVNDARLEYGSFI</sequence>
<gene>
    <name evidence="1" type="ORF">NCGR_LOCUS29292</name>
</gene>
<protein>
    <submittedName>
        <fullName evidence="1">Uncharacterized protein</fullName>
    </submittedName>
</protein>
<dbReference type="AlphaFoldDB" id="A0A811PBZ7"/>
<name>A0A811PBZ7_9POAL</name>